<reference evidence="1 3" key="1">
    <citation type="submission" date="2014-08" db="EMBL/GenBank/DDBJ databases">
        <title>Genome sequences of NCPPB Pectobacterium isolates.</title>
        <authorList>
            <person name="Glover R.H."/>
            <person name="Sapp M."/>
            <person name="Elphinstone J."/>
        </authorList>
    </citation>
    <scope>NUCLEOTIDE SEQUENCE [LARGE SCALE GENOMIC DNA]</scope>
    <source>
        <strain evidence="1 3">NCPPB3841</strain>
    </source>
</reference>
<evidence type="ECO:0000313" key="4">
    <source>
        <dbReference type="Proteomes" id="UP000237274"/>
    </source>
</evidence>
<comment type="caution">
    <text evidence="2">The sequence shown here is derived from an EMBL/GenBank/DDBJ whole genome shotgun (WGS) entry which is preliminary data.</text>
</comment>
<accession>A0ABD6VTB9</accession>
<dbReference type="AlphaFoldDB" id="A0ABD6VTB9"/>
<proteinExistence type="predicted"/>
<evidence type="ECO:0000313" key="1">
    <source>
        <dbReference type="EMBL" id="KGA39975.1"/>
    </source>
</evidence>
<evidence type="ECO:0000313" key="3">
    <source>
        <dbReference type="Proteomes" id="UP000029447"/>
    </source>
</evidence>
<dbReference type="EMBL" id="JQOF01000020">
    <property type="protein sequence ID" value="KGA39975.1"/>
    <property type="molecule type" value="Genomic_DNA"/>
</dbReference>
<evidence type="ECO:0008006" key="5">
    <source>
        <dbReference type="Google" id="ProtNLM"/>
    </source>
</evidence>
<dbReference type="EMBL" id="MTAO01000002">
    <property type="protein sequence ID" value="POE28285.1"/>
    <property type="molecule type" value="Genomic_DNA"/>
</dbReference>
<gene>
    <name evidence="2" type="ORF">BV926_04215</name>
    <name evidence="1" type="ORF">KU75_19430</name>
</gene>
<name>A0ABD6VTB9_9GAMM</name>
<organism evidence="2 4">
    <name type="scientific">Pectobacterium odoriferum</name>
    <dbReference type="NCBI Taxonomy" id="78398"/>
    <lineage>
        <taxon>Bacteria</taxon>
        <taxon>Pseudomonadati</taxon>
        <taxon>Pseudomonadota</taxon>
        <taxon>Gammaproteobacteria</taxon>
        <taxon>Enterobacterales</taxon>
        <taxon>Pectobacteriaceae</taxon>
        <taxon>Pectobacterium</taxon>
    </lineage>
</organism>
<dbReference type="Proteomes" id="UP000029447">
    <property type="component" value="Unassembled WGS sequence"/>
</dbReference>
<dbReference type="KEGG" id="pcv:BCS7_09670"/>
<dbReference type="RefSeq" id="WP_039489668.1">
    <property type="nucleotide sequence ID" value="NZ_JACDRW010000023.1"/>
</dbReference>
<keyword evidence="3" id="KW-1185">Reference proteome</keyword>
<dbReference type="Proteomes" id="UP000237274">
    <property type="component" value="Unassembled WGS sequence"/>
</dbReference>
<protein>
    <recommendedName>
        <fullName evidence="5">Lipoprotein</fullName>
    </recommendedName>
</protein>
<sequence length="149" mass="16815">MGVSSHFADIVRANINFFPNEAEGPLLALVIVVLLSGCGISKPSSQQIATFKNDELCKALGTYNYDGQTILRLTAELKRRGSSINQEQCYALSRTNMNPRDYLIGGEGMNNNLGDLRQERNEREIIQEKQRQQQLELERQSKIIESVKK</sequence>
<reference evidence="2 4" key="2">
    <citation type="submission" date="2017-01" db="EMBL/GenBank/DDBJ databases">
        <title>Comparative Genomics of 38 Pectobacterium strains comprising three species revealed the characteristics of Pectobacterium carotovorum.</title>
        <authorList>
            <person name="Xie H."/>
            <person name="Ma Y."/>
            <person name="Li X."/>
        </authorList>
    </citation>
    <scope>NUCLEOTIDE SEQUENCE [LARGE SCALE GENOMIC DNA]</scope>
    <source>
        <strain evidence="2 4">Q142</strain>
    </source>
</reference>
<evidence type="ECO:0000313" key="2">
    <source>
        <dbReference type="EMBL" id="POE28285.1"/>
    </source>
</evidence>